<dbReference type="AlphaFoldDB" id="A0A5C3PT66"/>
<evidence type="ECO:0000313" key="2">
    <source>
        <dbReference type="Proteomes" id="UP000308197"/>
    </source>
</evidence>
<name>A0A5C3PT66_9APHY</name>
<dbReference type="Proteomes" id="UP000308197">
    <property type="component" value="Unassembled WGS sequence"/>
</dbReference>
<protein>
    <submittedName>
        <fullName evidence="1">Uncharacterized protein</fullName>
    </submittedName>
</protein>
<sequence length="172" mass="19292">MVATTTLRSALRARPISYSHYNSSAMSESDEDYDDLLRSPTMPRLTIEPLNFTALQASLLPLSPSPRAWIVSVKPEPLLALYGYLMGSLTYRGPSFWTDDAAPTTLRCCFRRAPLFSLNAAVEVARVCPSPRLSMCERAVNHYISVEDVLTAIRWSVREKKVIECDHLPETV</sequence>
<organism evidence="1 2">
    <name type="scientific">Polyporus arcularius HHB13444</name>
    <dbReference type="NCBI Taxonomy" id="1314778"/>
    <lineage>
        <taxon>Eukaryota</taxon>
        <taxon>Fungi</taxon>
        <taxon>Dikarya</taxon>
        <taxon>Basidiomycota</taxon>
        <taxon>Agaricomycotina</taxon>
        <taxon>Agaricomycetes</taxon>
        <taxon>Polyporales</taxon>
        <taxon>Polyporaceae</taxon>
        <taxon>Polyporus</taxon>
    </lineage>
</organism>
<gene>
    <name evidence="1" type="ORF">K466DRAFT_595323</name>
</gene>
<keyword evidence="2" id="KW-1185">Reference proteome</keyword>
<proteinExistence type="predicted"/>
<reference evidence="1 2" key="1">
    <citation type="journal article" date="2019" name="Nat. Ecol. Evol.">
        <title>Megaphylogeny resolves global patterns of mushroom evolution.</title>
        <authorList>
            <person name="Varga T."/>
            <person name="Krizsan K."/>
            <person name="Foldi C."/>
            <person name="Dima B."/>
            <person name="Sanchez-Garcia M."/>
            <person name="Sanchez-Ramirez S."/>
            <person name="Szollosi G.J."/>
            <person name="Szarkandi J.G."/>
            <person name="Papp V."/>
            <person name="Albert L."/>
            <person name="Andreopoulos W."/>
            <person name="Angelini C."/>
            <person name="Antonin V."/>
            <person name="Barry K.W."/>
            <person name="Bougher N.L."/>
            <person name="Buchanan P."/>
            <person name="Buyck B."/>
            <person name="Bense V."/>
            <person name="Catcheside P."/>
            <person name="Chovatia M."/>
            <person name="Cooper J."/>
            <person name="Damon W."/>
            <person name="Desjardin D."/>
            <person name="Finy P."/>
            <person name="Geml J."/>
            <person name="Haridas S."/>
            <person name="Hughes K."/>
            <person name="Justo A."/>
            <person name="Karasinski D."/>
            <person name="Kautmanova I."/>
            <person name="Kiss B."/>
            <person name="Kocsube S."/>
            <person name="Kotiranta H."/>
            <person name="LaButti K.M."/>
            <person name="Lechner B.E."/>
            <person name="Liimatainen K."/>
            <person name="Lipzen A."/>
            <person name="Lukacs Z."/>
            <person name="Mihaltcheva S."/>
            <person name="Morgado L.N."/>
            <person name="Niskanen T."/>
            <person name="Noordeloos M.E."/>
            <person name="Ohm R.A."/>
            <person name="Ortiz-Santana B."/>
            <person name="Ovrebo C."/>
            <person name="Racz N."/>
            <person name="Riley R."/>
            <person name="Savchenko A."/>
            <person name="Shiryaev A."/>
            <person name="Soop K."/>
            <person name="Spirin V."/>
            <person name="Szebenyi C."/>
            <person name="Tomsovsky M."/>
            <person name="Tulloss R.E."/>
            <person name="Uehling J."/>
            <person name="Grigoriev I.V."/>
            <person name="Vagvolgyi C."/>
            <person name="Papp T."/>
            <person name="Martin F.M."/>
            <person name="Miettinen O."/>
            <person name="Hibbett D.S."/>
            <person name="Nagy L.G."/>
        </authorList>
    </citation>
    <scope>NUCLEOTIDE SEQUENCE [LARGE SCALE GENOMIC DNA]</scope>
    <source>
        <strain evidence="1 2">HHB13444</strain>
    </source>
</reference>
<dbReference type="InParanoid" id="A0A5C3PT66"/>
<accession>A0A5C3PT66</accession>
<dbReference type="EMBL" id="ML211000">
    <property type="protein sequence ID" value="TFK92377.1"/>
    <property type="molecule type" value="Genomic_DNA"/>
</dbReference>
<evidence type="ECO:0000313" key="1">
    <source>
        <dbReference type="EMBL" id="TFK92377.1"/>
    </source>
</evidence>